<dbReference type="KEGG" id="aex:Astex_2587"/>
<dbReference type="STRING" id="573065.Astex_2587"/>
<sequence>MGCLTEQKGEWVQTMKRLASLITGCALISCPVAKAAEPVTVKVPGTSMPWSQKTNPNIPFGRNDGTKPVEIKPLKFAVGQTLRITATGGTSTIPGGPQFGPAGQESFIATDQVGGSGSIFPARFIDPAAYPVHLNELIGVFTDAKGHLIARPFAVGEAFEVTVPANAERLQFGLNDDIFADNAGELTVTVSIVE</sequence>
<feature type="chain" id="PRO_5003227069" description="Lipoprotein" evidence="1">
    <location>
        <begin position="36"/>
        <end position="194"/>
    </location>
</feature>
<dbReference type="EMBL" id="CP002396">
    <property type="protein sequence ID" value="ADU14232.1"/>
    <property type="molecule type" value="Genomic_DNA"/>
</dbReference>
<dbReference type="Gene3D" id="2.60.120.430">
    <property type="entry name" value="Galactose-binding lectin"/>
    <property type="match status" value="1"/>
</dbReference>
<feature type="signal peptide" evidence="1">
    <location>
        <begin position="1"/>
        <end position="35"/>
    </location>
</feature>
<proteinExistence type="predicted"/>
<evidence type="ECO:0008006" key="4">
    <source>
        <dbReference type="Google" id="ProtNLM"/>
    </source>
</evidence>
<name>E8RV32_ASTEC</name>
<evidence type="ECO:0000313" key="3">
    <source>
        <dbReference type="Proteomes" id="UP000001492"/>
    </source>
</evidence>
<gene>
    <name evidence="2" type="ordered locus">Astex_2587</name>
</gene>
<evidence type="ECO:0000256" key="1">
    <source>
        <dbReference type="SAM" id="SignalP"/>
    </source>
</evidence>
<protein>
    <recommendedName>
        <fullName evidence="4">Lipoprotein</fullName>
    </recommendedName>
</protein>
<keyword evidence="3" id="KW-1185">Reference proteome</keyword>
<dbReference type="Proteomes" id="UP000001492">
    <property type="component" value="Chromosome 2"/>
</dbReference>
<evidence type="ECO:0000313" key="2">
    <source>
        <dbReference type="EMBL" id="ADU14232.1"/>
    </source>
</evidence>
<organism evidence="2 3">
    <name type="scientific">Asticcacaulis excentricus (strain ATCC 15261 / DSM 4724 / KCTC 12464 / NCIMB 9791 / VKM B-1370 / CB 48)</name>
    <dbReference type="NCBI Taxonomy" id="573065"/>
    <lineage>
        <taxon>Bacteria</taxon>
        <taxon>Pseudomonadati</taxon>
        <taxon>Pseudomonadota</taxon>
        <taxon>Alphaproteobacteria</taxon>
        <taxon>Caulobacterales</taxon>
        <taxon>Caulobacteraceae</taxon>
        <taxon>Asticcacaulis</taxon>
    </lineage>
</organism>
<keyword evidence="1" id="KW-0732">Signal</keyword>
<dbReference type="AlphaFoldDB" id="E8RV32"/>
<accession>E8RV32</accession>
<reference evidence="3" key="1">
    <citation type="submission" date="2010-12" db="EMBL/GenBank/DDBJ databases">
        <title>Complete sequence of chromosome 2 of Asticcacaulis excentricus CB 48.</title>
        <authorList>
            <consortium name="US DOE Joint Genome Institute"/>
            <person name="Lucas S."/>
            <person name="Copeland A."/>
            <person name="Lapidus A."/>
            <person name="Cheng J.-F."/>
            <person name="Bruce D."/>
            <person name="Goodwin L."/>
            <person name="Pitluck S."/>
            <person name="Teshima H."/>
            <person name="Davenport K."/>
            <person name="Detter J.C."/>
            <person name="Han C."/>
            <person name="Tapia R."/>
            <person name="Land M."/>
            <person name="Hauser L."/>
            <person name="Jeffries C."/>
            <person name="Kyrpides N."/>
            <person name="Ivanova N."/>
            <person name="Ovchinnikova G."/>
            <person name="Brun Y.V."/>
            <person name="Woyke T."/>
        </authorList>
    </citation>
    <scope>NUCLEOTIDE SEQUENCE [LARGE SCALE GENOMIC DNA]</scope>
    <source>
        <strain evidence="3">ATCC 15261 / DSM 4724 / KCTC 12464 / NCIMB 9791 / VKM B-1370 / CB 48</strain>
    </source>
</reference>
<dbReference type="HOGENOM" id="CLU_1607484_0_0_5"/>